<dbReference type="Proteomes" id="UP000663874">
    <property type="component" value="Unassembled WGS sequence"/>
</dbReference>
<evidence type="ECO:0000313" key="4">
    <source>
        <dbReference type="Proteomes" id="UP000663823"/>
    </source>
</evidence>
<accession>A0A819PWN2</accession>
<dbReference type="EMBL" id="CAJOAX010007845">
    <property type="protein sequence ID" value="CAF4019576.1"/>
    <property type="molecule type" value="Genomic_DNA"/>
</dbReference>
<comment type="caution">
    <text evidence="3">The sequence shown here is derived from an EMBL/GenBank/DDBJ whole genome shotgun (WGS) entry which is preliminary data.</text>
</comment>
<name>A0A819PWN2_9BILA</name>
<reference evidence="3" key="1">
    <citation type="submission" date="2021-02" db="EMBL/GenBank/DDBJ databases">
        <authorList>
            <person name="Nowell W R."/>
        </authorList>
    </citation>
    <scope>NUCLEOTIDE SEQUENCE</scope>
</reference>
<dbReference type="Proteomes" id="UP000663836">
    <property type="component" value="Unassembled WGS sequence"/>
</dbReference>
<dbReference type="EMBL" id="CAJOBE010005431">
    <property type="protein sequence ID" value="CAF3972630.1"/>
    <property type="molecule type" value="Genomic_DNA"/>
</dbReference>
<organism evidence="3 4">
    <name type="scientific">Rotaria sordida</name>
    <dbReference type="NCBI Taxonomy" id="392033"/>
    <lineage>
        <taxon>Eukaryota</taxon>
        <taxon>Metazoa</taxon>
        <taxon>Spiralia</taxon>
        <taxon>Gnathifera</taxon>
        <taxon>Rotifera</taxon>
        <taxon>Eurotatoria</taxon>
        <taxon>Bdelloidea</taxon>
        <taxon>Philodinida</taxon>
        <taxon>Philodinidae</taxon>
        <taxon>Rotaria</taxon>
    </lineage>
</organism>
<protein>
    <submittedName>
        <fullName evidence="3">Uncharacterized protein</fullName>
    </submittedName>
</protein>
<dbReference type="AlphaFoldDB" id="A0A819PWN2"/>
<gene>
    <name evidence="1" type="ORF">FNK824_LOCUS24420</name>
    <name evidence="2" type="ORF">JBS370_LOCUS25693</name>
    <name evidence="3" type="ORF">OTI717_LOCUS30018</name>
</gene>
<evidence type="ECO:0000313" key="1">
    <source>
        <dbReference type="EMBL" id="CAF3972630.1"/>
    </source>
</evidence>
<dbReference type="Proteomes" id="UP000663823">
    <property type="component" value="Unassembled WGS sequence"/>
</dbReference>
<proteinExistence type="predicted"/>
<dbReference type="EMBL" id="CAJOBD010004338">
    <property type="protein sequence ID" value="CAF3990521.1"/>
    <property type="molecule type" value="Genomic_DNA"/>
</dbReference>
<evidence type="ECO:0000313" key="3">
    <source>
        <dbReference type="EMBL" id="CAF4019576.1"/>
    </source>
</evidence>
<sequence>MSSEQSNNNNNNILLLNPSSLTLITNSKLSTKQVRFNENNSNNIDRILKRFENLYDSQTNTDHCASRKQETLSGA</sequence>
<evidence type="ECO:0000313" key="2">
    <source>
        <dbReference type="EMBL" id="CAF3990521.1"/>
    </source>
</evidence>